<evidence type="ECO:0000313" key="4">
    <source>
        <dbReference type="EnsemblPlants" id="AUR62043199-RA:cds"/>
    </source>
</evidence>
<dbReference type="NCBIfam" id="TIGR00756">
    <property type="entry name" value="PPR"/>
    <property type="match status" value="5"/>
</dbReference>
<dbReference type="PANTHER" id="PTHR47941">
    <property type="entry name" value="PENTATRICOPEPTIDE REPEAT-CONTAINING PROTEIN 3, MITOCHONDRIAL"/>
    <property type="match status" value="1"/>
</dbReference>
<dbReference type="OMA" id="VIWLEEM"/>
<dbReference type="Pfam" id="PF01535">
    <property type="entry name" value="PPR"/>
    <property type="match status" value="4"/>
</dbReference>
<dbReference type="InterPro" id="IPR002885">
    <property type="entry name" value="PPR_rpt"/>
</dbReference>
<proteinExistence type="inferred from homology"/>
<sequence>MSVRWPRLLNPTQLAQIIRQQKNPFTALKIFNEAKAKYPNYRHNGVVYATMINILGSSGRFDEMKQVIEQMKDDSCECKDAVFAGIVKTYAKAGLLDDAVSLFRSLPQFNCVAWTSSFNTLLEIMVKESRLEAFYRLFKENSRGWEVKSRIGSLNLLMDALCQIKRSDLALEVFQEMNYHCCYPNRESYRILMKGLCQDGRLYEATHLLYSMLWRISQKGCGDDIVVYRILLDSLCENKQISEALEILGKILRKGLRAPKIRTKLKDLSHLRDTEDIEQAKLLINEALIGGAVPSSASYTAVLTDLYNEGKISEANKVLDKMREKGYRPSLRIYESKVAALCMAGRVDEAGQTIEEEMLKKDCVPNSLVYCTVVKGFCDEGKTDLAIRFLEKMDRQKGCSPDKETFSVIVNRLCQDEKFVEASKIMEKMLSKSFWPESITFSAVIRGLCSIDRMYEAVMWLEEMISQGKIPESCIWRVLVASASCNTDEIRDCDFRWIFTKSEESQSNEHHNNEKDPGREGLALKLVQDDQNARNLWQKSENCKNDKQLEKDDKAYLFLLVFPELDDESLSNQNQQLLENIDLSAVGGKSIIIRRTSSSSTFPQDMEKWKKMMDVQAGCNYPKTKFELKGCFNNVKSTKEMLIE</sequence>
<comment type="similarity">
    <text evidence="1">Belongs to the PPR family. P subfamily.</text>
</comment>
<dbReference type="Gene3D" id="1.25.40.10">
    <property type="entry name" value="Tetratricopeptide repeat domain"/>
    <property type="match status" value="4"/>
</dbReference>
<feature type="repeat" description="PPR" evidence="3">
    <location>
        <begin position="224"/>
        <end position="258"/>
    </location>
</feature>
<accession>A0A803NB00</accession>
<keyword evidence="2" id="KW-0677">Repeat</keyword>
<evidence type="ECO:0000256" key="2">
    <source>
        <dbReference type="ARBA" id="ARBA00022737"/>
    </source>
</evidence>
<name>A0A803NB00_CHEQI</name>
<feature type="repeat" description="PPR" evidence="3">
    <location>
        <begin position="330"/>
        <end position="365"/>
    </location>
</feature>
<feature type="repeat" description="PPR" evidence="3">
    <location>
        <begin position="44"/>
        <end position="78"/>
    </location>
</feature>
<dbReference type="InterPro" id="IPR011990">
    <property type="entry name" value="TPR-like_helical_dom_sf"/>
</dbReference>
<feature type="repeat" description="PPR" evidence="3">
    <location>
        <begin position="295"/>
        <end position="329"/>
    </location>
</feature>
<evidence type="ECO:0008006" key="6">
    <source>
        <dbReference type="Google" id="ProtNLM"/>
    </source>
</evidence>
<organism evidence="4 5">
    <name type="scientific">Chenopodium quinoa</name>
    <name type="common">Quinoa</name>
    <dbReference type="NCBI Taxonomy" id="63459"/>
    <lineage>
        <taxon>Eukaryota</taxon>
        <taxon>Viridiplantae</taxon>
        <taxon>Streptophyta</taxon>
        <taxon>Embryophyta</taxon>
        <taxon>Tracheophyta</taxon>
        <taxon>Spermatophyta</taxon>
        <taxon>Magnoliopsida</taxon>
        <taxon>eudicotyledons</taxon>
        <taxon>Gunneridae</taxon>
        <taxon>Pentapetalae</taxon>
        <taxon>Caryophyllales</taxon>
        <taxon>Chenopodiaceae</taxon>
        <taxon>Chenopodioideae</taxon>
        <taxon>Atripliceae</taxon>
        <taxon>Chenopodium</taxon>
    </lineage>
</organism>
<dbReference type="Proteomes" id="UP000596660">
    <property type="component" value="Unplaced"/>
</dbReference>
<dbReference type="PROSITE" id="PS51375">
    <property type="entry name" value="PPR"/>
    <property type="match status" value="8"/>
</dbReference>
<feature type="repeat" description="PPR" evidence="3">
    <location>
        <begin position="437"/>
        <end position="471"/>
    </location>
</feature>
<dbReference type="EnsemblPlants" id="AUR62043199-RA">
    <property type="protein sequence ID" value="AUR62043199-RA:cds"/>
    <property type="gene ID" value="AUR62043199"/>
</dbReference>
<evidence type="ECO:0000256" key="3">
    <source>
        <dbReference type="PROSITE-ProRule" id="PRU00708"/>
    </source>
</evidence>
<evidence type="ECO:0000256" key="1">
    <source>
        <dbReference type="ARBA" id="ARBA00007626"/>
    </source>
</evidence>
<reference evidence="4" key="2">
    <citation type="submission" date="2021-03" db="UniProtKB">
        <authorList>
            <consortium name="EnsemblPlants"/>
        </authorList>
    </citation>
    <scope>IDENTIFICATION</scope>
</reference>
<feature type="repeat" description="PPR" evidence="3">
    <location>
        <begin position="402"/>
        <end position="436"/>
    </location>
</feature>
<feature type="repeat" description="PPR" evidence="3">
    <location>
        <begin position="150"/>
        <end position="184"/>
    </location>
</feature>
<evidence type="ECO:0000313" key="5">
    <source>
        <dbReference type="Proteomes" id="UP000596660"/>
    </source>
</evidence>
<dbReference type="AlphaFoldDB" id="A0A803NB00"/>
<protein>
    <recommendedName>
        <fullName evidence="6">Pentatricopeptide repeat-containing protein</fullName>
    </recommendedName>
</protein>
<reference evidence="4" key="1">
    <citation type="journal article" date="2017" name="Nature">
        <title>The genome of Chenopodium quinoa.</title>
        <authorList>
            <person name="Jarvis D.E."/>
            <person name="Ho Y.S."/>
            <person name="Lightfoot D.J."/>
            <person name="Schmoeckel S.M."/>
            <person name="Li B."/>
            <person name="Borm T.J.A."/>
            <person name="Ohyanagi H."/>
            <person name="Mineta K."/>
            <person name="Michell C.T."/>
            <person name="Saber N."/>
            <person name="Kharbatia N.M."/>
            <person name="Rupper R.R."/>
            <person name="Sharp A.R."/>
            <person name="Dally N."/>
            <person name="Boughton B.A."/>
            <person name="Woo Y.H."/>
            <person name="Gao G."/>
            <person name="Schijlen E.G.W.M."/>
            <person name="Guo X."/>
            <person name="Momin A.A."/>
            <person name="Negrao S."/>
            <person name="Al-Babili S."/>
            <person name="Gehring C."/>
            <person name="Roessner U."/>
            <person name="Jung C."/>
            <person name="Murphy K."/>
            <person name="Arold S.T."/>
            <person name="Gojobori T."/>
            <person name="van der Linden C.G."/>
            <person name="van Loo E.N."/>
            <person name="Jellen E.N."/>
            <person name="Maughan P.J."/>
            <person name="Tester M."/>
        </authorList>
    </citation>
    <scope>NUCLEOTIDE SEQUENCE [LARGE SCALE GENOMIC DNA]</scope>
    <source>
        <strain evidence="4">cv. PI 614886</strain>
    </source>
</reference>
<dbReference type="Pfam" id="PF13041">
    <property type="entry name" value="PPR_2"/>
    <property type="match status" value="2"/>
</dbReference>
<dbReference type="Pfam" id="PF13812">
    <property type="entry name" value="PPR_3"/>
    <property type="match status" value="1"/>
</dbReference>
<keyword evidence="5" id="KW-1185">Reference proteome</keyword>
<feature type="repeat" description="PPR" evidence="3">
    <location>
        <begin position="366"/>
        <end position="401"/>
    </location>
</feature>
<dbReference type="Gramene" id="AUR62043199-RA">
    <property type="protein sequence ID" value="AUR62043199-RA:cds"/>
    <property type="gene ID" value="AUR62043199"/>
</dbReference>